<reference evidence="2" key="1">
    <citation type="submission" date="2020-08" db="EMBL/GenBank/DDBJ databases">
        <title>Sequencing the genomes of 1000 actinobacteria strains.</title>
        <authorList>
            <person name="Klenk H.-P."/>
        </authorList>
    </citation>
    <scope>NUCLEOTIDE SEQUENCE</scope>
    <source>
        <strain evidence="2">DSM 20582</strain>
    </source>
</reference>
<feature type="transmembrane region" description="Helical" evidence="1">
    <location>
        <begin position="128"/>
        <end position="146"/>
    </location>
</feature>
<organism evidence="2 3">
    <name type="scientific">Corynebacterium bovis DSM 20582 = CIP 54.80</name>
    <dbReference type="NCBI Taxonomy" id="927655"/>
    <lineage>
        <taxon>Bacteria</taxon>
        <taxon>Bacillati</taxon>
        <taxon>Actinomycetota</taxon>
        <taxon>Actinomycetes</taxon>
        <taxon>Mycobacteriales</taxon>
        <taxon>Corynebacteriaceae</taxon>
        <taxon>Corynebacterium</taxon>
    </lineage>
</organism>
<comment type="caution">
    <text evidence="2">The sequence shown here is derived from an EMBL/GenBank/DDBJ whole genome shotgun (WGS) entry which is preliminary data.</text>
</comment>
<evidence type="ECO:0000313" key="2">
    <source>
        <dbReference type="EMBL" id="MBB3114863.1"/>
    </source>
</evidence>
<sequence length="270" mass="28515">MHQDPSRAALSPDAARLLDIHHRASPTWRTAAPAVVFVLGTALAVTLPLRGIEPVVLAVTAVVMLVVAWWGARVPGTRPNSYDPLRPDAVAADGTRPRATVVTVAVFLLYPVLTLATALPGWLGLPGWWGWVVCVVVAAVIAAVLLRPGTQNPDYRRPAELYRLHPGYRPADDAEQLAAVLHALHACPAGVQVTRDRLRDAAGFGDDDHLDAALAALTASGDAAVLVERRSDGTRETWHTLSPEGRDRFQARVAGTDAAGTATGRAGAAA</sequence>
<keyword evidence="1" id="KW-1133">Transmembrane helix</keyword>
<evidence type="ECO:0000256" key="1">
    <source>
        <dbReference type="SAM" id="Phobius"/>
    </source>
</evidence>
<evidence type="ECO:0000313" key="3">
    <source>
        <dbReference type="Proteomes" id="UP000612712"/>
    </source>
</evidence>
<dbReference type="Proteomes" id="UP000612712">
    <property type="component" value="Unassembled WGS sequence"/>
</dbReference>
<accession>A0A8H9Y7L8</accession>
<keyword evidence="1" id="KW-0812">Transmembrane</keyword>
<feature type="transmembrane region" description="Helical" evidence="1">
    <location>
        <begin position="31"/>
        <end position="49"/>
    </location>
</feature>
<dbReference type="GeneID" id="60808426"/>
<keyword evidence="1" id="KW-0472">Membrane</keyword>
<dbReference type="AlphaFoldDB" id="A0A8H9Y7L8"/>
<proteinExistence type="predicted"/>
<name>A0A8H9Y7L8_9CORY</name>
<dbReference type="RefSeq" id="WP_010269499.1">
    <property type="nucleotide sequence ID" value="NZ_AENJ01000189.1"/>
</dbReference>
<protein>
    <submittedName>
        <fullName evidence="2">Uncharacterized protein</fullName>
    </submittedName>
</protein>
<feature type="transmembrane region" description="Helical" evidence="1">
    <location>
        <begin position="101"/>
        <end position="122"/>
    </location>
</feature>
<gene>
    <name evidence="2" type="ORF">FHU32_000051</name>
</gene>
<feature type="transmembrane region" description="Helical" evidence="1">
    <location>
        <begin position="55"/>
        <end position="72"/>
    </location>
</feature>
<dbReference type="EMBL" id="JACHWT010000001">
    <property type="protein sequence ID" value="MBB3114863.1"/>
    <property type="molecule type" value="Genomic_DNA"/>
</dbReference>